<dbReference type="Proteomes" id="UP001156666">
    <property type="component" value="Unassembled WGS sequence"/>
</dbReference>
<proteinExistence type="predicted"/>
<evidence type="ECO:0008006" key="3">
    <source>
        <dbReference type="Google" id="ProtNLM"/>
    </source>
</evidence>
<comment type="caution">
    <text evidence="1">The sequence shown here is derived from an EMBL/GenBank/DDBJ whole genome shotgun (WGS) entry which is preliminary data.</text>
</comment>
<name>A0AA37SPE3_9BACT</name>
<reference evidence="1" key="2">
    <citation type="submission" date="2023-01" db="EMBL/GenBank/DDBJ databases">
        <title>Draft genome sequence of Portibacter lacus strain NBRC 108769.</title>
        <authorList>
            <person name="Sun Q."/>
            <person name="Mori K."/>
        </authorList>
    </citation>
    <scope>NUCLEOTIDE SEQUENCE</scope>
    <source>
        <strain evidence="1">NBRC 108769</strain>
    </source>
</reference>
<protein>
    <recommendedName>
        <fullName evidence="3">Arabinogalactan endo-beta-1,4-galactanase</fullName>
    </recommendedName>
</protein>
<dbReference type="EMBL" id="BSOH01000011">
    <property type="protein sequence ID" value="GLR17314.1"/>
    <property type="molecule type" value="Genomic_DNA"/>
</dbReference>
<reference evidence="1" key="1">
    <citation type="journal article" date="2014" name="Int. J. Syst. Evol. Microbiol.">
        <title>Complete genome sequence of Corynebacterium casei LMG S-19264T (=DSM 44701T), isolated from a smear-ripened cheese.</title>
        <authorList>
            <consortium name="US DOE Joint Genome Institute (JGI-PGF)"/>
            <person name="Walter F."/>
            <person name="Albersmeier A."/>
            <person name="Kalinowski J."/>
            <person name="Ruckert C."/>
        </authorList>
    </citation>
    <scope>NUCLEOTIDE SEQUENCE</scope>
    <source>
        <strain evidence="1">NBRC 108769</strain>
    </source>
</reference>
<sequence length="326" mass="38293">MGFTTWNYDATDEAIEDTYDFLTLHGDIYAEQIDEFIPWDAWLTDTELPERFVQVIDYKVAHKIPDSKLLLSVSLLDTDRSELLNDIDGTIPEYDKIDDDKIVEAYAKHLLYLIDRFQPDYLVIAMEVNELYIKDNDKWFSYKNLHDAIQAKINSLYPSLPLAASVTLHNWYQPEVSDKENYHAELSELIADGDFAAISFYPFLKGMHKKSKFQNAFDFLHERVSLPILMVETNHLAETLELKSFNLTIKSDECEQKEYLEVLLENAQEKNYEGVIWWSHRDYDQLWETFPEEVKDVGKLWRDTGILNEDGDRRAAFDSWEIAFQK</sequence>
<evidence type="ECO:0000313" key="2">
    <source>
        <dbReference type="Proteomes" id="UP001156666"/>
    </source>
</evidence>
<dbReference type="Gene3D" id="3.20.20.80">
    <property type="entry name" value="Glycosidases"/>
    <property type="match status" value="1"/>
</dbReference>
<evidence type="ECO:0000313" key="1">
    <source>
        <dbReference type="EMBL" id="GLR17314.1"/>
    </source>
</evidence>
<dbReference type="AlphaFoldDB" id="A0AA37SPE3"/>
<dbReference type="SUPFAM" id="SSF51445">
    <property type="entry name" value="(Trans)glycosidases"/>
    <property type="match status" value="1"/>
</dbReference>
<organism evidence="1 2">
    <name type="scientific">Portibacter lacus</name>
    <dbReference type="NCBI Taxonomy" id="1099794"/>
    <lineage>
        <taxon>Bacteria</taxon>
        <taxon>Pseudomonadati</taxon>
        <taxon>Bacteroidota</taxon>
        <taxon>Saprospiria</taxon>
        <taxon>Saprospirales</taxon>
        <taxon>Haliscomenobacteraceae</taxon>
        <taxon>Portibacter</taxon>
    </lineage>
</organism>
<dbReference type="InterPro" id="IPR017853">
    <property type="entry name" value="GH"/>
</dbReference>
<keyword evidence="2" id="KW-1185">Reference proteome</keyword>
<accession>A0AA37SPE3</accession>
<gene>
    <name evidence="1" type="ORF">GCM10007940_19290</name>
</gene>